<accession>A0ABD3P180</accession>
<comment type="caution">
    <text evidence="2">The sequence shown here is derived from an EMBL/GenBank/DDBJ whole genome shotgun (WGS) entry which is preliminary data.</text>
</comment>
<evidence type="ECO:0000313" key="2">
    <source>
        <dbReference type="EMBL" id="KAL3781915.1"/>
    </source>
</evidence>
<gene>
    <name evidence="2" type="ORF">HJC23_004100</name>
</gene>
<keyword evidence="3" id="KW-1185">Reference proteome</keyword>
<reference evidence="2 3" key="1">
    <citation type="journal article" date="2020" name="G3 (Bethesda)">
        <title>Improved Reference Genome for Cyclotella cryptica CCMP332, a Model for Cell Wall Morphogenesis, Salinity Adaptation, and Lipid Production in Diatoms (Bacillariophyta).</title>
        <authorList>
            <person name="Roberts W.R."/>
            <person name="Downey K.M."/>
            <person name="Ruck E.C."/>
            <person name="Traller J.C."/>
            <person name="Alverson A.J."/>
        </authorList>
    </citation>
    <scope>NUCLEOTIDE SEQUENCE [LARGE SCALE GENOMIC DNA]</scope>
    <source>
        <strain evidence="2 3">CCMP332</strain>
    </source>
</reference>
<dbReference type="EMBL" id="JABMIG020000303">
    <property type="protein sequence ID" value="KAL3781915.1"/>
    <property type="molecule type" value="Genomic_DNA"/>
</dbReference>
<name>A0ABD3P180_9STRA</name>
<dbReference type="Proteomes" id="UP001516023">
    <property type="component" value="Unassembled WGS sequence"/>
</dbReference>
<sequence length="172" mass="18917">MSSSSVVLLTPIANIQRVTLSLTSCPAPPRPQRAGLSARFQSNQVHSLFAALPFDCSGRESKSGTHDSTSFELRSGETVLKPRPLFNRGTFTPRTPQDVQGKEYYQETRPPTYETNIGRDGSIMDGVVSVDKVTDAQTSPTARPGSLLELMDYMHSRADRQTSRRHFTNSAA</sequence>
<proteinExistence type="predicted"/>
<dbReference type="AlphaFoldDB" id="A0ABD3P180"/>
<feature type="region of interest" description="Disordered" evidence="1">
    <location>
        <begin position="59"/>
        <end position="105"/>
    </location>
</feature>
<evidence type="ECO:0000256" key="1">
    <source>
        <dbReference type="SAM" id="MobiDB-lite"/>
    </source>
</evidence>
<protein>
    <submittedName>
        <fullName evidence="2">Uncharacterized protein</fullName>
    </submittedName>
</protein>
<feature type="compositionally biased region" description="Polar residues" evidence="1">
    <location>
        <begin position="89"/>
        <end position="98"/>
    </location>
</feature>
<evidence type="ECO:0000313" key="3">
    <source>
        <dbReference type="Proteomes" id="UP001516023"/>
    </source>
</evidence>
<organism evidence="2 3">
    <name type="scientific">Cyclotella cryptica</name>
    <dbReference type="NCBI Taxonomy" id="29204"/>
    <lineage>
        <taxon>Eukaryota</taxon>
        <taxon>Sar</taxon>
        <taxon>Stramenopiles</taxon>
        <taxon>Ochrophyta</taxon>
        <taxon>Bacillariophyta</taxon>
        <taxon>Coscinodiscophyceae</taxon>
        <taxon>Thalassiosirophycidae</taxon>
        <taxon>Stephanodiscales</taxon>
        <taxon>Stephanodiscaceae</taxon>
        <taxon>Cyclotella</taxon>
    </lineage>
</organism>